<dbReference type="PROSITE" id="PS50255">
    <property type="entry name" value="CYTOCHROME_B5_2"/>
    <property type="match status" value="1"/>
</dbReference>
<proteinExistence type="inferred from homology"/>
<evidence type="ECO:0000313" key="6">
    <source>
        <dbReference type="EMBL" id="KAG8467953.1"/>
    </source>
</evidence>
<dbReference type="Gene3D" id="3.10.120.10">
    <property type="entry name" value="Cytochrome b5-like heme/steroid binding domain"/>
    <property type="match status" value="1"/>
</dbReference>
<dbReference type="EMBL" id="JAGTXO010000005">
    <property type="protein sequence ID" value="KAG8467953.1"/>
    <property type="molecule type" value="Genomic_DNA"/>
</dbReference>
<evidence type="ECO:0000256" key="2">
    <source>
        <dbReference type="ARBA" id="ARBA00022723"/>
    </source>
</evidence>
<protein>
    <recommendedName>
        <fullName evidence="5">Cytochrome b5 heme-binding domain-containing protein</fullName>
    </recommendedName>
</protein>
<dbReference type="GO" id="GO:0020037">
    <property type="term" value="F:heme binding"/>
    <property type="evidence" value="ECO:0007669"/>
    <property type="project" value="TreeGrafter"/>
</dbReference>
<sequence>MTSARRHVTSVAAEKGPDDRAVFLGLPVFSHAELGAHNTEGDLWMSAHGRVYDVSRLFESGAHPGGGKSLLSHAGQDCTLDFNFHSVAGQRDWAQYQIGWLANADRCSPLLGVAIWAFGRRRRASAAA</sequence>
<dbReference type="InterPro" id="IPR001199">
    <property type="entry name" value="Cyt_B5-like_heme/steroid-bd"/>
</dbReference>
<dbReference type="OMA" id="GWLANAD"/>
<dbReference type="SUPFAM" id="SSF55856">
    <property type="entry name" value="Cytochrome b5-like heme/steroid binding domain"/>
    <property type="match status" value="1"/>
</dbReference>
<dbReference type="Pfam" id="PF00173">
    <property type="entry name" value="Cyt-b5"/>
    <property type="match status" value="1"/>
</dbReference>
<dbReference type="PANTHER" id="PTHR19359:SF146">
    <property type="entry name" value="B5, PUTATIVE-RELATED"/>
    <property type="match status" value="1"/>
</dbReference>
<dbReference type="GO" id="GO:0016020">
    <property type="term" value="C:membrane"/>
    <property type="evidence" value="ECO:0007669"/>
    <property type="project" value="TreeGrafter"/>
</dbReference>
<comment type="caution">
    <text evidence="6">The sequence shown here is derived from an EMBL/GenBank/DDBJ whole genome shotgun (WGS) entry which is preliminary data.</text>
</comment>
<evidence type="ECO:0000313" key="7">
    <source>
        <dbReference type="Proteomes" id="UP000751190"/>
    </source>
</evidence>
<keyword evidence="7" id="KW-1185">Reference proteome</keyword>
<dbReference type="GO" id="GO:0046872">
    <property type="term" value="F:metal ion binding"/>
    <property type="evidence" value="ECO:0007669"/>
    <property type="project" value="UniProtKB-KW"/>
</dbReference>
<dbReference type="AlphaFoldDB" id="A0A8J5XMU3"/>
<accession>A0A8J5XMU3</accession>
<dbReference type="PANTHER" id="PTHR19359">
    <property type="entry name" value="CYTOCHROME B5"/>
    <property type="match status" value="1"/>
</dbReference>
<evidence type="ECO:0000256" key="3">
    <source>
        <dbReference type="ARBA" id="ARBA00023004"/>
    </source>
</evidence>
<dbReference type="Proteomes" id="UP000751190">
    <property type="component" value="Unassembled WGS sequence"/>
</dbReference>
<gene>
    <name evidence="6" type="ORF">KFE25_007005</name>
</gene>
<dbReference type="InterPro" id="IPR036400">
    <property type="entry name" value="Cyt_B5-like_heme/steroid_sf"/>
</dbReference>
<keyword evidence="1" id="KW-0349">Heme</keyword>
<reference evidence="6" key="1">
    <citation type="submission" date="2021-05" db="EMBL/GenBank/DDBJ databases">
        <title>The genome of the haptophyte Pavlova lutheri (Diacronema luteri, Pavlovales) - a model for lipid biosynthesis in eukaryotic algae.</title>
        <authorList>
            <person name="Hulatt C.J."/>
            <person name="Posewitz M.C."/>
        </authorList>
    </citation>
    <scope>NUCLEOTIDE SEQUENCE</scope>
    <source>
        <strain evidence="6">NIVA-4/92</strain>
    </source>
</reference>
<keyword evidence="2" id="KW-0479">Metal-binding</keyword>
<name>A0A8J5XMU3_DIALT</name>
<dbReference type="OrthoDB" id="260519at2759"/>
<dbReference type="InterPro" id="IPR050668">
    <property type="entry name" value="Cytochrome_b5"/>
</dbReference>
<feature type="domain" description="Cytochrome b5 heme-binding" evidence="5">
    <location>
        <begin position="26"/>
        <end position="102"/>
    </location>
</feature>
<dbReference type="SMART" id="SM01117">
    <property type="entry name" value="Cyt-b5"/>
    <property type="match status" value="1"/>
</dbReference>
<organism evidence="6 7">
    <name type="scientific">Diacronema lutheri</name>
    <name type="common">Unicellular marine alga</name>
    <name type="synonym">Monochrysis lutheri</name>
    <dbReference type="NCBI Taxonomy" id="2081491"/>
    <lineage>
        <taxon>Eukaryota</taxon>
        <taxon>Haptista</taxon>
        <taxon>Haptophyta</taxon>
        <taxon>Pavlovophyceae</taxon>
        <taxon>Pavlovales</taxon>
        <taxon>Pavlovaceae</taxon>
        <taxon>Diacronema</taxon>
    </lineage>
</organism>
<comment type="similarity">
    <text evidence="4">Belongs to the cytochrome b5 family.</text>
</comment>
<evidence type="ECO:0000256" key="4">
    <source>
        <dbReference type="ARBA" id="ARBA00038168"/>
    </source>
</evidence>
<keyword evidence="3" id="KW-0408">Iron</keyword>
<evidence type="ECO:0000256" key="1">
    <source>
        <dbReference type="ARBA" id="ARBA00022617"/>
    </source>
</evidence>
<evidence type="ECO:0000259" key="5">
    <source>
        <dbReference type="PROSITE" id="PS50255"/>
    </source>
</evidence>